<comment type="similarity">
    <text evidence="3">Belongs to the fucoxanthin chlorophyll protein family.</text>
</comment>
<proteinExistence type="inferred from homology"/>
<dbReference type="PANTHER" id="PTHR21649">
    <property type="entry name" value="CHLOROPHYLL A/B BINDING PROTEIN"/>
    <property type="match status" value="1"/>
</dbReference>
<dbReference type="GO" id="GO:0016168">
    <property type="term" value="F:chlorophyll binding"/>
    <property type="evidence" value="ECO:0007669"/>
    <property type="project" value="UniProtKB-KW"/>
</dbReference>
<feature type="chain" id="PRO_5031286757" description="Plastid light harvesting protein" evidence="10">
    <location>
        <begin position="19"/>
        <end position="210"/>
    </location>
</feature>
<evidence type="ECO:0000256" key="7">
    <source>
        <dbReference type="ARBA" id="ARBA00023243"/>
    </source>
</evidence>
<feature type="binding site" evidence="9">
    <location>
        <position position="182"/>
    </location>
    <ligand>
        <name>chlorophyll a</name>
        <dbReference type="ChEBI" id="CHEBI:58416"/>
        <label>1</label>
    </ligand>
</feature>
<keyword evidence="7" id="KW-0437">Light-harvesting polypeptide</keyword>
<feature type="binding site" description="axial binding residue" evidence="9">
    <location>
        <position position="132"/>
    </location>
    <ligand>
        <name>chlorophyll b</name>
        <dbReference type="ChEBI" id="CHEBI:61721"/>
        <label>1</label>
    </ligand>
    <ligandPart>
        <name>Mg</name>
        <dbReference type="ChEBI" id="CHEBI:25107"/>
    </ligandPart>
</feature>
<feature type="binding site" evidence="9">
    <location>
        <position position="69"/>
    </location>
    <ligand>
        <name>chlorophyll a</name>
        <dbReference type="ChEBI" id="CHEBI:58416"/>
        <label>1</label>
    </ligand>
</feature>
<evidence type="ECO:0000256" key="10">
    <source>
        <dbReference type="SAM" id="SignalP"/>
    </source>
</evidence>
<name>A0A7S2VDE4_9STRA</name>
<comment type="subcellular location">
    <subcellularLocation>
        <location evidence="2">Plastid</location>
        <location evidence="2">Chloroplast</location>
    </subcellularLocation>
</comment>
<evidence type="ECO:0000256" key="5">
    <source>
        <dbReference type="ARBA" id="ARBA00022531"/>
    </source>
</evidence>
<dbReference type="Gene3D" id="1.10.3460.10">
    <property type="entry name" value="Chlorophyll a/b binding protein domain"/>
    <property type="match status" value="1"/>
</dbReference>
<feature type="binding site" evidence="9">
    <location>
        <position position="180"/>
    </location>
    <ligand>
        <name>chlorophyll a</name>
        <dbReference type="ChEBI" id="CHEBI:58416"/>
        <label>1</label>
    </ligand>
</feature>
<feature type="binding site" description="axial binding residue" evidence="9">
    <location>
        <position position="74"/>
    </location>
    <ligand>
        <name>chlorophyll b</name>
        <dbReference type="ChEBI" id="CHEBI:61721"/>
        <label>1</label>
    </ligand>
    <ligandPart>
        <name>Mg</name>
        <dbReference type="ChEBI" id="CHEBI:25107"/>
    </ligandPart>
</feature>
<dbReference type="EMBL" id="HBHT01008939">
    <property type="protein sequence ID" value="CAD9952549.1"/>
    <property type="molecule type" value="Transcribed_RNA"/>
</dbReference>
<evidence type="ECO:0008006" key="12">
    <source>
        <dbReference type="Google" id="ProtNLM"/>
    </source>
</evidence>
<organism evidence="11">
    <name type="scientific">Entomoneis paludosa</name>
    <dbReference type="NCBI Taxonomy" id="265537"/>
    <lineage>
        <taxon>Eukaryota</taxon>
        <taxon>Sar</taxon>
        <taxon>Stramenopiles</taxon>
        <taxon>Ochrophyta</taxon>
        <taxon>Bacillariophyta</taxon>
        <taxon>Bacillariophyceae</taxon>
        <taxon>Bacillariophycidae</taxon>
        <taxon>Entomoneidaceae</taxon>
        <taxon>Entomoneis</taxon>
    </lineage>
</organism>
<dbReference type="Pfam" id="PF00504">
    <property type="entry name" value="Chloroa_b-bind"/>
    <property type="match status" value="1"/>
</dbReference>
<sequence>MAKFTAALLATLLAGSSAFVSQQPAASSSALKASEGVWDPMGFLELGSGEAFDTFPGMFPNEQFLREAEIKHGRQAMLAWTGVWATSKDPFGLAMHFPGAPECDDWTTALGCFAKSDPATFGAILATIAFCEGESVGHSGDNFKGLSTKTPGNLNFDYLGLKGKLGEEGVARYADVEIKNGRAAMIAMASLFAFKSIPGSVPIMDVLGAH</sequence>
<evidence type="ECO:0000256" key="1">
    <source>
        <dbReference type="ARBA" id="ARBA00004022"/>
    </source>
</evidence>
<evidence type="ECO:0000256" key="3">
    <source>
        <dbReference type="ARBA" id="ARBA00005933"/>
    </source>
</evidence>
<feature type="binding site" evidence="9">
    <location>
        <position position="177"/>
    </location>
    <ligand>
        <name>chlorophyll a</name>
        <dbReference type="ChEBI" id="CHEBI:58416"/>
        <label>1</label>
    </ligand>
</feature>
<feature type="binding site" evidence="9">
    <location>
        <position position="38"/>
    </location>
    <ligand>
        <name>chlorophyll a</name>
        <dbReference type="ChEBI" id="CHEBI:58416"/>
        <label>1</label>
    </ligand>
</feature>
<dbReference type="GO" id="GO:0009765">
    <property type="term" value="P:photosynthesis, light harvesting"/>
    <property type="evidence" value="ECO:0007669"/>
    <property type="project" value="InterPro"/>
</dbReference>
<comment type="subunit">
    <text evidence="8">The LHC complex of chromophytic algae is composed of fucoxanthin, chlorophyll A and C bound non-covalently by fucoxanthin chlorophyll proteins (FCPs). The ratio of the pigments in LHC; fucoxanthin: chlorophyll C: chlorophyll A; (0.6-1): (0.1-0.3): (1).</text>
</comment>
<protein>
    <recommendedName>
        <fullName evidence="12">Plastid light harvesting protein</fullName>
    </recommendedName>
</protein>
<comment type="function">
    <text evidence="1">The light-harvesting complex (LHC) functions as a light receptor, it captures and delivers excitation energy to photosystems with which it is closely associated. Energy is transferred from the carotenoid and chlorophyll C (or B) to chlorophyll A and the photosynthetic reaction centers where it is used to synthesize ATP and reducing power.</text>
</comment>
<reference evidence="11" key="1">
    <citation type="submission" date="2021-01" db="EMBL/GenBank/DDBJ databases">
        <authorList>
            <person name="Corre E."/>
            <person name="Pelletier E."/>
            <person name="Niang G."/>
            <person name="Scheremetjew M."/>
            <person name="Finn R."/>
            <person name="Kale V."/>
            <person name="Holt S."/>
            <person name="Cochrane G."/>
            <person name="Meng A."/>
            <person name="Brown T."/>
            <person name="Cohen L."/>
        </authorList>
    </citation>
    <scope>NUCLEOTIDE SEQUENCE</scope>
    <source>
        <strain evidence="11">CCMP125</strain>
    </source>
</reference>
<evidence type="ECO:0000256" key="8">
    <source>
        <dbReference type="ARBA" id="ARBA00044011"/>
    </source>
</evidence>
<dbReference type="InterPro" id="IPR022796">
    <property type="entry name" value="Chloroa_b-bind"/>
</dbReference>
<feature type="signal peptide" evidence="10">
    <location>
        <begin position="1"/>
        <end position="18"/>
    </location>
</feature>
<feature type="binding site" evidence="9">
    <location>
        <position position="72"/>
    </location>
    <ligand>
        <name>chlorophyll a</name>
        <dbReference type="ChEBI" id="CHEBI:58416"/>
        <label>1</label>
    </ligand>
</feature>
<keyword evidence="4" id="KW-0150">Chloroplast</keyword>
<dbReference type="SUPFAM" id="SSF103511">
    <property type="entry name" value="Chlorophyll a-b binding protein"/>
    <property type="match status" value="1"/>
</dbReference>
<dbReference type="GO" id="GO:0030076">
    <property type="term" value="C:light-harvesting complex"/>
    <property type="evidence" value="ECO:0007669"/>
    <property type="project" value="UniProtKB-KW"/>
</dbReference>
<evidence type="ECO:0000256" key="4">
    <source>
        <dbReference type="ARBA" id="ARBA00022528"/>
    </source>
</evidence>
<accession>A0A7S2VDE4</accession>
<evidence type="ECO:0000256" key="9">
    <source>
        <dbReference type="PIRSR" id="PIRSR601344-1"/>
    </source>
</evidence>
<dbReference type="GO" id="GO:0009507">
    <property type="term" value="C:chloroplast"/>
    <property type="evidence" value="ECO:0007669"/>
    <property type="project" value="UniProtKB-SubCell"/>
</dbReference>
<keyword evidence="9" id="KW-0157">Chromophore</keyword>
<keyword evidence="5" id="KW-0602">Photosynthesis</keyword>
<dbReference type="AlphaFoldDB" id="A0A7S2VDE4"/>
<evidence type="ECO:0000256" key="2">
    <source>
        <dbReference type="ARBA" id="ARBA00004229"/>
    </source>
</evidence>
<evidence type="ECO:0000256" key="6">
    <source>
        <dbReference type="ARBA" id="ARBA00022640"/>
    </source>
</evidence>
<dbReference type="GO" id="GO:0016020">
    <property type="term" value="C:membrane"/>
    <property type="evidence" value="ECO:0007669"/>
    <property type="project" value="InterPro"/>
</dbReference>
<keyword evidence="9" id="KW-0148">Chlorophyll</keyword>
<dbReference type="InterPro" id="IPR001344">
    <property type="entry name" value="Chloro_AB-bd_pln"/>
</dbReference>
<keyword evidence="6" id="KW-0934">Plastid</keyword>
<feature type="binding site" description="axial binding residue" evidence="9">
    <location>
        <position position="116"/>
    </location>
    <ligand>
        <name>chlorophyll b</name>
        <dbReference type="ChEBI" id="CHEBI:61721"/>
        <label>1</label>
    </ligand>
    <ligandPart>
        <name>Mg</name>
        <dbReference type="ChEBI" id="CHEBI:25107"/>
    </ligandPart>
</feature>
<evidence type="ECO:0000313" key="11">
    <source>
        <dbReference type="EMBL" id="CAD9952549.1"/>
    </source>
</evidence>
<gene>
    <name evidence="11" type="ORF">APAL1065_LOCUS5979</name>
</gene>
<keyword evidence="10" id="KW-0732">Signal</keyword>